<protein>
    <submittedName>
        <fullName evidence="1">Uncharacterized protein</fullName>
    </submittedName>
</protein>
<dbReference type="Proteomes" id="UP000249758">
    <property type="component" value="Segment"/>
</dbReference>
<evidence type="ECO:0000313" key="1">
    <source>
        <dbReference type="EMBL" id="AVK77359.1"/>
    </source>
</evidence>
<sequence>MHVQTRASRQTDTSARRPEVIAQHFTHACDLDVLCALDAMARVAEDDDTLDLWSACARQVNNTLAIHVASNHLLVEIMAQYPETTAGRVVEARDFWYGKITESRGERTALNRILAVLDALDELARGVVDAIDKQQACALEQQAKEWAHARRTRLFWVNVDAATLRIDESYIDCKLIRDAYAVMRDGTFGNVMAASSTNFSAVVLLCGIIMDLGDVLGSADAMAALGVAIERVCMPPDCAIEGSSTE</sequence>
<gene>
    <name evidence="1" type="ORF">pmac_cds_671</name>
</gene>
<accession>A0A2U7UFT7</accession>
<name>A0A2U7UFT7_9VIRU</name>
<dbReference type="GeneID" id="36841814"/>
<reference evidence="1" key="1">
    <citation type="journal article" date="2018" name="Nat. Commun.">
        <title>Diversity and evolution of the emerging Pandoraviridae family.</title>
        <authorList>
            <person name="Legendre M."/>
            <person name="Fabre E."/>
            <person name="Poirot O."/>
            <person name="Jeudy S."/>
            <person name="Lartigue A."/>
            <person name="Alempic J.M."/>
            <person name="Beucher L."/>
            <person name="Philippe N."/>
            <person name="Bertaux L."/>
            <person name="Christo-Foroux E."/>
            <person name="Labadie K."/>
            <person name="Coute Y."/>
            <person name="Abergel C."/>
            <person name="Claverie J.M."/>
        </authorList>
    </citation>
    <scope>NUCLEOTIDE SEQUENCE [LARGE SCALE GENOMIC DNA]</scope>
    <source>
        <strain evidence="1">Macleodensis</strain>
    </source>
</reference>
<dbReference type="KEGG" id="vg:36841814"/>
<proteinExistence type="predicted"/>
<dbReference type="EMBL" id="MG011691">
    <property type="protein sequence ID" value="AVK77359.1"/>
    <property type="molecule type" value="Genomic_DNA"/>
</dbReference>
<dbReference type="RefSeq" id="YP_009481355.1">
    <property type="nucleotide sequence ID" value="NC_037665.1"/>
</dbReference>
<organism evidence="1">
    <name type="scientific">Pandoravirus macleodensis</name>
    <dbReference type="NCBI Taxonomy" id="2107707"/>
    <lineage>
        <taxon>Viruses</taxon>
        <taxon>Pandoravirus</taxon>
    </lineage>
</organism>